<sequence>MFRRTAEAVLIWTAEEPRRAGWTYGTLEGYPECGEEAFVVDRTGDGTVWLTVSAFSPRCADPPLCRSEDSSAHHFEAAKCHGSTRTHSLHGVADREGVKRGAGRHKVSDFSDRVRERVMEILGTP</sequence>
<organism evidence="3 4">
    <name type="scientific">Streptomyces rubradiris</name>
    <name type="common">Streptomyces achromogenes subsp. rubradiris</name>
    <dbReference type="NCBI Taxonomy" id="285531"/>
    <lineage>
        <taxon>Bacteria</taxon>
        <taxon>Bacillati</taxon>
        <taxon>Actinomycetota</taxon>
        <taxon>Actinomycetes</taxon>
        <taxon>Kitasatosporales</taxon>
        <taxon>Streptomycetaceae</taxon>
        <taxon>Streptomyces</taxon>
    </lineage>
</organism>
<dbReference type="Pfam" id="PF09348">
    <property type="entry name" value="DUF1990"/>
    <property type="match status" value="1"/>
</dbReference>
<name>A0ABQ3RHA4_STRRR</name>
<gene>
    <name evidence="3" type="ORF">Srubr_50810</name>
</gene>
<comment type="caution">
    <text evidence="3">The sequence shown here is derived from an EMBL/GenBank/DDBJ whole genome shotgun (WGS) entry which is preliminary data.</text>
</comment>
<accession>A0ABQ3RHA4</accession>
<protein>
    <recommendedName>
        <fullName evidence="2">DUF1990 domain-containing protein</fullName>
    </recommendedName>
</protein>
<evidence type="ECO:0000256" key="1">
    <source>
        <dbReference type="SAM" id="MobiDB-lite"/>
    </source>
</evidence>
<evidence type="ECO:0000259" key="2">
    <source>
        <dbReference type="Pfam" id="PF09348"/>
    </source>
</evidence>
<reference evidence="4" key="1">
    <citation type="submission" date="2023-07" db="EMBL/GenBank/DDBJ databases">
        <title>Whole genome shotgun sequence of Streptomyces achromogenes subsp. rubradiris NBRC 14000.</title>
        <authorList>
            <person name="Komaki H."/>
            <person name="Tamura T."/>
        </authorList>
    </citation>
    <scope>NUCLEOTIDE SEQUENCE [LARGE SCALE GENOMIC DNA]</scope>
    <source>
        <strain evidence="4">NBRC 14000</strain>
    </source>
</reference>
<dbReference type="EMBL" id="BNEA01000015">
    <property type="protein sequence ID" value="GHI55235.1"/>
    <property type="molecule type" value="Genomic_DNA"/>
</dbReference>
<keyword evidence="4" id="KW-1185">Reference proteome</keyword>
<feature type="region of interest" description="Disordered" evidence="1">
    <location>
        <begin position="86"/>
        <end position="105"/>
    </location>
</feature>
<dbReference type="InterPro" id="IPR018960">
    <property type="entry name" value="DUF1990"/>
</dbReference>
<proteinExistence type="predicted"/>
<evidence type="ECO:0000313" key="3">
    <source>
        <dbReference type="EMBL" id="GHI55235.1"/>
    </source>
</evidence>
<evidence type="ECO:0000313" key="4">
    <source>
        <dbReference type="Proteomes" id="UP000646738"/>
    </source>
</evidence>
<dbReference type="Proteomes" id="UP000646738">
    <property type="component" value="Unassembled WGS sequence"/>
</dbReference>
<feature type="domain" description="DUF1990" evidence="2">
    <location>
        <begin position="7"/>
        <end position="56"/>
    </location>
</feature>